<dbReference type="Proteomes" id="UP001607157">
    <property type="component" value="Unassembled WGS sequence"/>
</dbReference>
<protein>
    <submittedName>
        <fullName evidence="3">tRNA 2-selenouridine(34) synthase MnmH</fullName>
        <ecNumber evidence="3">2.5.1.-</ecNumber>
    </submittedName>
</protein>
<sequence>MKLTLTHIGQLAELPCDTLIDARSPAEFAEDHLPGAINLPSLDDAQRAEVGTIYVQEDRFKARRIGASMVARNVAAHLEGPLAHHGGGWQPLVYCWRGGQRSGSFVSILEQIGWRVRLLDGGYRAYRRLVVGILYDSPLALRPVLLDGNTGTAKTRLLHLLEREGVQIVDLEGLANHRGSALGAMEGGQPTQKLFEGRLAQKLATLDPKRPVVIEAESHKVGTRILPPSLWSAMKVAPVVRVTAPVEARARFLAEAYGDMTERPETLSAALDLLRPLRGHEAVDHWQEMVLAKDFTPLAEELIRQHYDPGYERARARQDMAEPLAVHLPALDDAALTAALPELMAAIETASGT</sequence>
<dbReference type="RefSeq" id="WP_377172025.1">
    <property type="nucleotide sequence ID" value="NZ_JBHTJC010000003.1"/>
</dbReference>
<dbReference type="PROSITE" id="PS50206">
    <property type="entry name" value="RHODANESE_3"/>
    <property type="match status" value="1"/>
</dbReference>
<name>A0ABW7IA82_9RHOB</name>
<dbReference type="EC" id="2.5.1.-" evidence="3"/>
<dbReference type="Pfam" id="PF00581">
    <property type="entry name" value="Rhodanese"/>
    <property type="match status" value="1"/>
</dbReference>
<reference evidence="3 4" key="1">
    <citation type="submission" date="2024-10" db="EMBL/GenBank/DDBJ databases">
        <authorList>
            <person name="Yang X.-N."/>
        </authorList>
    </citation>
    <scope>NUCLEOTIDE SEQUENCE [LARGE SCALE GENOMIC DNA]</scope>
    <source>
        <strain evidence="3 4">CAU 1059</strain>
    </source>
</reference>
<evidence type="ECO:0000256" key="1">
    <source>
        <dbReference type="ARBA" id="ARBA00023266"/>
    </source>
</evidence>
<feature type="domain" description="Rhodanese" evidence="2">
    <location>
        <begin position="18"/>
        <end position="131"/>
    </location>
</feature>
<comment type="caution">
    <text evidence="3">The sequence shown here is derived from an EMBL/GenBank/DDBJ whole genome shotgun (WGS) entry which is preliminary data.</text>
</comment>
<gene>
    <name evidence="3" type="primary">mnmH</name>
    <name evidence="3" type="ORF">ACGRVM_12215</name>
</gene>
<dbReference type="Gene3D" id="3.40.250.10">
    <property type="entry name" value="Rhodanese-like domain"/>
    <property type="match status" value="1"/>
</dbReference>
<keyword evidence="1" id="KW-0711">Selenium</keyword>
<dbReference type="EMBL" id="JBIHMM010000003">
    <property type="protein sequence ID" value="MFH0254661.1"/>
    <property type="molecule type" value="Genomic_DNA"/>
</dbReference>
<keyword evidence="4" id="KW-1185">Reference proteome</keyword>
<accession>A0ABW7IA82</accession>
<proteinExistence type="predicted"/>
<dbReference type="PANTHER" id="PTHR30401:SF0">
    <property type="entry name" value="TRNA 2-SELENOURIDINE SYNTHASE"/>
    <property type="match status" value="1"/>
</dbReference>
<dbReference type="PANTHER" id="PTHR30401">
    <property type="entry name" value="TRNA 2-SELENOURIDINE SYNTHASE"/>
    <property type="match status" value="1"/>
</dbReference>
<organism evidence="3 4">
    <name type="scientific">Roseovarius aquimarinus</name>
    <dbReference type="NCBI Taxonomy" id="1229156"/>
    <lineage>
        <taxon>Bacteria</taxon>
        <taxon>Pseudomonadati</taxon>
        <taxon>Pseudomonadota</taxon>
        <taxon>Alphaproteobacteria</taxon>
        <taxon>Rhodobacterales</taxon>
        <taxon>Roseobacteraceae</taxon>
        <taxon>Roseovarius</taxon>
    </lineage>
</organism>
<dbReference type="InterPro" id="IPR017582">
    <property type="entry name" value="SelU"/>
</dbReference>
<dbReference type="InterPro" id="IPR001307">
    <property type="entry name" value="Thiosulphate_STrfase_CS"/>
</dbReference>
<dbReference type="SMART" id="SM00450">
    <property type="entry name" value="RHOD"/>
    <property type="match status" value="1"/>
</dbReference>
<dbReference type="GO" id="GO:0016740">
    <property type="term" value="F:transferase activity"/>
    <property type="evidence" value="ECO:0007669"/>
    <property type="project" value="UniProtKB-KW"/>
</dbReference>
<evidence type="ECO:0000313" key="4">
    <source>
        <dbReference type="Proteomes" id="UP001607157"/>
    </source>
</evidence>
<keyword evidence="3" id="KW-0808">Transferase</keyword>
<dbReference type="InterPro" id="IPR036873">
    <property type="entry name" value="Rhodanese-like_dom_sf"/>
</dbReference>
<evidence type="ECO:0000313" key="3">
    <source>
        <dbReference type="EMBL" id="MFH0254661.1"/>
    </source>
</evidence>
<dbReference type="NCBIfam" id="NF008750">
    <property type="entry name" value="PRK11784.1-2"/>
    <property type="match status" value="1"/>
</dbReference>
<dbReference type="NCBIfam" id="NF008752">
    <property type="entry name" value="PRK11784.1-4"/>
    <property type="match status" value="1"/>
</dbReference>
<dbReference type="InterPro" id="IPR001763">
    <property type="entry name" value="Rhodanese-like_dom"/>
</dbReference>
<evidence type="ECO:0000259" key="2">
    <source>
        <dbReference type="PROSITE" id="PS50206"/>
    </source>
</evidence>
<dbReference type="InterPro" id="IPR058840">
    <property type="entry name" value="AAA_SelU"/>
</dbReference>
<dbReference type="NCBIfam" id="TIGR03167">
    <property type="entry name" value="tRNA_sel_U_synt"/>
    <property type="match status" value="1"/>
</dbReference>
<dbReference type="Pfam" id="PF26341">
    <property type="entry name" value="AAA_SelU"/>
    <property type="match status" value="1"/>
</dbReference>
<dbReference type="PROSITE" id="PS00380">
    <property type="entry name" value="RHODANESE_1"/>
    <property type="match status" value="1"/>
</dbReference>
<dbReference type="SUPFAM" id="SSF52821">
    <property type="entry name" value="Rhodanese/Cell cycle control phosphatase"/>
    <property type="match status" value="1"/>
</dbReference>